<name>A0A6G7PU03_9BACT</name>
<dbReference type="RefSeq" id="WP_166031136.1">
    <property type="nucleotide sequence ID" value="NZ_CP048877.1"/>
</dbReference>
<keyword evidence="3" id="KW-1185">Reference proteome</keyword>
<comment type="similarity">
    <text evidence="1">Belongs to the UPF0047 family.</text>
</comment>
<protein>
    <submittedName>
        <fullName evidence="2">YjbQ family protein</fullName>
    </submittedName>
</protein>
<dbReference type="Proteomes" id="UP000502179">
    <property type="component" value="Chromosome"/>
</dbReference>
<dbReference type="PROSITE" id="PS01314">
    <property type="entry name" value="UPF0047"/>
    <property type="match status" value="1"/>
</dbReference>
<dbReference type="SUPFAM" id="SSF111038">
    <property type="entry name" value="YjbQ-like"/>
    <property type="match status" value="1"/>
</dbReference>
<dbReference type="PANTHER" id="PTHR30615:SF8">
    <property type="entry name" value="UPF0047 PROTEIN C4A8.02C"/>
    <property type="match status" value="1"/>
</dbReference>
<evidence type="ECO:0000256" key="1">
    <source>
        <dbReference type="ARBA" id="ARBA00005534"/>
    </source>
</evidence>
<dbReference type="Pfam" id="PF01894">
    <property type="entry name" value="YjbQ"/>
    <property type="match status" value="1"/>
</dbReference>
<dbReference type="PIRSF" id="PIRSF004681">
    <property type="entry name" value="UCP004681"/>
    <property type="match status" value="1"/>
</dbReference>
<organism evidence="2 3">
    <name type="scientific">Thermosulfuriphilus ammonigenes</name>
    <dbReference type="NCBI Taxonomy" id="1936021"/>
    <lineage>
        <taxon>Bacteria</taxon>
        <taxon>Pseudomonadati</taxon>
        <taxon>Thermodesulfobacteriota</taxon>
        <taxon>Thermodesulfobacteria</taxon>
        <taxon>Thermodesulfobacteriales</taxon>
        <taxon>Thermodesulfobacteriaceae</taxon>
        <taxon>Thermosulfuriphilus</taxon>
    </lineage>
</organism>
<dbReference type="PANTHER" id="PTHR30615">
    <property type="entry name" value="UNCHARACTERIZED PROTEIN YJBQ-RELATED"/>
    <property type="match status" value="1"/>
</dbReference>
<reference evidence="2 3" key="1">
    <citation type="submission" date="2020-02" db="EMBL/GenBank/DDBJ databases">
        <title>Genome analysis of Thermosulfuriphilus ammonigenes ST65T, an anaerobic thermophilic chemolithoautotrophic bacterium isolated from a deep-sea hydrothermal vent.</title>
        <authorList>
            <person name="Slobodkina G."/>
            <person name="Allioux M."/>
            <person name="Merkel A."/>
            <person name="Alain K."/>
            <person name="Jebbar M."/>
            <person name="Slobodkin A."/>
        </authorList>
    </citation>
    <scope>NUCLEOTIDE SEQUENCE [LARGE SCALE GENOMIC DNA]</scope>
    <source>
        <strain evidence="2 3">ST65</strain>
    </source>
</reference>
<accession>A0A6G7PU03</accession>
<evidence type="ECO:0000313" key="2">
    <source>
        <dbReference type="EMBL" id="QIJ70913.1"/>
    </source>
</evidence>
<dbReference type="EMBL" id="CP048877">
    <property type="protein sequence ID" value="QIJ70913.1"/>
    <property type="molecule type" value="Genomic_DNA"/>
</dbReference>
<dbReference type="NCBIfam" id="TIGR00149">
    <property type="entry name" value="TIGR00149_YjbQ"/>
    <property type="match status" value="1"/>
</dbReference>
<sequence>MIKTISVKSNQKTEFIDITEAVNREIDIDEGLCIVYCPHTTGGIVVNEGADPAVAEDVMAVLNEIVPWRFPYRHLEGNSPAHVKSSLTGPSVCLIVEGGRLRLGTWQRVFFCEFDGPRNRKVWIKTIPG</sequence>
<gene>
    <name evidence="2" type="ORF">G4V39_00890</name>
</gene>
<dbReference type="KEGG" id="tav:G4V39_00890"/>
<dbReference type="InterPro" id="IPR035917">
    <property type="entry name" value="YjbQ-like_sf"/>
</dbReference>
<dbReference type="InterPro" id="IPR001602">
    <property type="entry name" value="UPF0047_YjbQ-like"/>
</dbReference>
<proteinExistence type="inferred from homology"/>
<dbReference type="AlphaFoldDB" id="A0A6G7PU03"/>
<evidence type="ECO:0000313" key="3">
    <source>
        <dbReference type="Proteomes" id="UP000502179"/>
    </source>
</evidence>
<dbReference type="Gene3D" id="2.60.120.460">
    <property type="entry name" value="YjbQ-like"/>
    <property type="match status" value="1"/>
</dbReference>